<reference evidence="3" key="1">
    <citation type="submission" date="2023-06" db="EMBL/GenBank/DDBJ databases">
        <title>Genome-scale phylogeny and comparative genomics of the fungal order Sordariales.</title>
        <authorList>
            <consortium name="Lawrence Berkeley National Laboratory"/>
            <person name="Hensen N."/>
            <person name="Bonometti L."/>
            <person name="Westerberg I."/>
            <person name="Brannstrom I.O."/>
            <person name="Guillou S."/>
            <person name="Cros-Aarteil S."/>
            <person name="Calhoun S."/>
            <person name="Haridas S."/>
            <person name="Kuo A."/>
            <person name="Mondo S."/>
            <person name="Pangilinan J."/>
            <person name="Riley R."/>
            <person name="Labutti K."/>
            <person name="Andreopoulos B."/>
            <person name="Lipzen A."/>
            <person name="Chen C."/>
            <person name="Yanf M."/>
            <person name="Daum C."/>
            <person name="Ng V."/>
            <person name="Clum A."/>
            <person name="Steindorff A."/>
            <person name="Ohm R."/>
            <person name="Martin F."/>
            <person name="Silar P."/>
            <person name="Natvig D."/>
            <person name="Lalanne C."/>
            <person name="Gautier V."/>
            <person name="Ament-Velasquez S.L."/>
            <person name="Kruys A."/>
            <person name="Hutchinson M.I."/>
            <person name="Powell A.J."/>
            <person name="Barry K."/>
            <person name="Miller A.N."/>
            <person name="Grigoriev I.V."/>
            <person name="Debuchy R."/>
            <person name="Gladieux P."/>
            <person name="Thoren M.H."/>
            <person name="Johannesson H."/>
        </authorList>
    </citation>
    <scope>NUCLEOTIDE SEQUENCE</scope>
    <source>
        <strain evidence="3">CBS 606.72</strain>
    </source>
</reference>
<organism evidence="3 4">
    <name type="scientific">Immersiella caudata</name>
    <dbReference type="NCBI Taxonomy" id="314043"/>
    <lineage>
        <taxon>Eukaryota</taxon>
        <taxon>Fungi</taxon>
        <taxon>Dikarya</taxon>
        <taxon>Ascomycota</taxon>
        <taxon>Pezizomycotina</taxon>
        <taxon>Sordariomycetes</taxon>
        <taxon>Sordariomycetidae</taxon>
        <taxon>Sordariales</taxon>
        <taxon>Lasiosphaeriaceae</taxon>
        <taxon>Immersiella</taxon>
    </lineage>
</organism>
<evidence type="ECO:0000313" key="3">
    <source>
        <dbReference type="EMBL" id="KAK0623234.1"/>
    </source>
</evidence>
<feature type="compositionally biased region" description="Polar residues" evidence="1">
    <location>
        <begin position="1"/>
        <end position="33"/>
    </location>
</feature>
<feature type="region of interest" description="Disordered" evidence="1">
    <location>
        <begin position="203"/>
        <end position="223"/>
    </location>
</feature>
<dbReference type="Proteomes" id="UP001175000">
    <property type="component" value="Unassembled WGS sequence"/>
</dbReference>
<proteinExistence type="predicted"/>
<keyword evidence="2" id="KW-1133">Transmembrane helix</keyword>
<evidence type="ECO:0000256" key="2">
    <source>
        <dbReference type="SAM" id="Phobius"/>
    </source>
</evidence>
<feature type="transmembrane region" description="Helical" evidence="2">
    <location>
        <begin position="118"/>
        <end position="135"/>
    </location>
</feature>
<keyword evidence="2" id="KW-0472">Membrane</keyword>
<gene>
    <name evidence="3" type="ORF">B0T14DRAFT_169348</name>
</gene>
<feature type="transmembrane region" description="Helical" evidence="2">
    <location>
        <begin position="236"/>
        <end position="261"/>
    </location>
</feature>
<feature type="transmembrane region" description="Helical" evidence="2">
    <location>
        <begin position="443"/>
        <end position="471"/>
    </location>
</feature>
<protein>
    <submittedName>
        <fullName evidence="3">Uncharacterized protein</fullName>
    </submittedName>
</protein>
<keyword evidence="2" id="KW-0812">Transmembrane</keyword>
<feature type="region of interest" description="Disordered" evidence="1">
    <location>
        <begin position="1"/>
        <end position="40"/>
    </location>
</feature>
<dbReference type="PANTHER" id="PTHR42032">
    <property type="entry name" value="YALI0E30679P"/>
    <property type="match status" value="1"/>
</dbReference>
<dbReference type="AlphaFoldDB" id="A0AA39WX33"/>
<feature type="region of interest" description="Disordered" evidence="1">
    <location>
        <begin position="478"/>
        <end position="511"/>
    </location>
</feature>
<dbReference type="PANTHER" id="PTHR42032:SF1">
    <property type="entry name" value="YALI0E30679P"/>
    <property type="match status" value="1"/>
</dbReference>
<feature type="transmembrane region" description="Helical" evidence="2">
    <location>
        <begin position="141"/>
        <end position="160"/>
    </location>
</feature>
<comment type="caution">
    <text evidence="3">The sequence shown here is derived from an EMBL/GenBank/DDBJ whole genome shotgun (WGS) entry which is preliminary data.</text>
</comment>
<accession>A0AA39WX33</accession>
<sequence>MATETESTLSPRTSGVATSPNGAKSPATISTGADASPAPAGFHSVRRAVTVDEGHGGSGFNTRWRPTSGDFNSRLSFDGDRRRSSTFSDFSFSEAKRNLQEDVFNPGGAGLMSNENRWTWVPLLFALLPAFGGMVHTNGAAFVSDIMLLGLAGVFLNWSVTQPWVWYQFAQEVRVREEMVVEMALEDDSDLDGGSLLSSPHKVRGLDDVPEEEGTPEPNTSKLDLRKASRRALDELYLHEVAALFMAFVAPILAAGILHMVRTQLSRPSEGWVSNFHLTVFCLAAEITPLGHAIKLVRARTLHLQRVVHSNPYHENKVSPAQLEDLAKRTEDLEARMVTISETTTTAALTANDTGLSPAEVQRLQTSIARGVRNSLQPDIDALNRAVRRYEKKATVLASVTEARMGAFNTRLNDAISLAAAATKVRTSQWKLFSSMGKVLADWAVWLLVLPIHAALGMCTLPLRTMAALLGSKRRPREELRAGMRAGAGKKADRSTRGVSADRLPSRLAKR</sequence>
<evidence type="ECO:0000256" key="1">
    <source>
        <dbReference type="SAM" id="MobiDB-lite"/>
    </source>
</evidence>
<dbReference type="EMBL" id="JAULSU010000003">
    <property type="protein sequence ID" value="KAK0623234.1"/>
    <property type="molecule type" value="Genomic_DNA"/>
</dbReference>
<name>A0AA39WX33_9PEZI</name>
<keyword evidence="4" id="KW-1185">Reference proteome</keyword>
<evidence type="ECO:0000313" key="4">
    <source>
        <dbReference type="Proteomes" id="UP001175000"/>
    </source>
</evidence>